<dbReference type="PANTHER" id="PTHR39426">
    <property type="entry name" value="HOMOLOGY TO DEATH-ON-CURING PROTEIN OF PHAGE P1"/>
    <property type="match status" value="1"/>
</dbReference>
<dbReference type="Pfam" id="PF02661">
    <property type="entry name" value="Fic"/>
    <property type="match status" value="1"/>
</dbReference>
<feature type="domain" description="Fido" evidence="1">
    <location>
        <begin position="4"/>
        <end position="128"/>
    </location>
</feature>
<evidence type="ECO:0000313" key="2">
    <source>
        <dbReference type="EMBL" id="MBX4223512.1"/>
    </source>
</evidence>
<name>A0A9X1GDP2_ENTFC</name>
<evidence type="ECO:0000259" key="1">
    <source>
        <dbReference type="PROSITE" id="PS51459"/>
    </source>
</evidence>
<evidence type="ECO:0000313" key="3">
    <source>
        <dbReference type="Proteomes" id="UP001139644"/>
    </source>
</evidence>
<dbReference type="InterPro" id="IPR003812">
    <property type="entry name" value="Fido"/>
</dbReference>
<protein>
    <submittedName>
        <fullName evidence="2">Type II toxin-antitoxin system death-on-curing family toxin</fullName>
    </submittedName>
</protein>
<dbReference type="EMBL" id="JAIFOC010000126">
    <property type="protein sequence ID" value="MBX4223512.1"/>
    <property type="molecule type" value="Genomic_DNA"/>
</dbReference>
<reference evidence="2" key="1">
    <citation type="journal article" date="2022" name="J. Anim. Sci.">
        <title>Whole genome sequence analyses-based assessment of virulence potential and antimicrobial susceptibilities and resistance of Enterococcus faecium strains isolated from commercial swine and cattle probiotic products.</title>
        <authorList>
            <person name="Shridhar P.B."/>
            <person name="Amachawadi R.G."/>
            <person name="Tokach M."/>
            <person name="Patel I."/>
            <person name="Gangiredla J."/>
            <person name="Mammel M."/>
            <person name="Nagaraja T.G."/>
        </authorList>
    </citation>
    <scope>NUCLEOTIDE SEQUENCE</scope>
    <source>
        <strain evidence="2">EF215</strain>
    </source>
</reference>
<dbReference type="RefSeq" id="WP_044145020.1">
    <property type="nucleotide sequence ID" value="NZ_CP176030.1"/>
</dbReference>
<proteinExistence type="predicted"/>
<dbReference type="PROSITE" id="PS51459">
    <property type="entry name" value="FIDO"/>
    <property type="match status" value="1"/>
</dbReference>
<comment type="caution">
    <text evidence="2">The sequence shown here is derived from an EMBL/GenBank/DDBJ whole genome shotgun (WGS) entry which is preliminary data.</text>
</comment>
<dbReference type="NCBIfam" id="TIGR01550">
    <property type="entry name" value="DOC_P1"/>
    <property type="match status" value="1"/>
</dbReference>
<organism evidence="2 3">
    <name type="scientific">Enterococcus faecium</name>
    <name type="common">Streptococcus faecium</name>
    <dbReference type="NCBI Taxonomy" id="1352"/>
    <lineage>
        <taxon>Bacteria</taxon>
        <taxon>Bacillati</taxon>
        <taxon>Bacillota</taxon>
        <taxon>Bacilli</taxon>
        <taxon>Lactobacillales</taxon>
        <taxon>Enterococcaceae</taxon>
        <taxon>Enterococcus</taxon>
    </lineage>
</organism>
<dbReference type="PANTHER" id="PTHR39426:SF1">
    <property type="entry name" value="HOMOLOGY TO DEATH-ON-CURING PROTEIN OF PHAGE P1"/>
    <property type="match status" value="1"/>
</dbReference>
<sequence length="137" mass="15376">MRYLSSKEIIKINAKVILRHSPGEMIGVKDANALDMAVKQPSQAVFNQELYPEVYEKAAILAINLAKKHPFHNGNKRTALVAMLLFLQLNNCPVAFSRQEAVDFIIMITTSSLDFDSLKSKITNYLRQTAINGLILK</sequence>
<dbReference type="AlphaFoldDB" id="A0A9X1GDP2"/>
<dbReference type="InterPro" id="IPR006440">
    <property type="entry name" value="Doc"/>
</dbReference>
<dbReference type="Gene3D" id="1.20.120.1870">
    <property type="entry name" value="Fic/DOC protein, Fido domain"/>
    <property type="match status" value="1"/>
</dbReference>
<dbReference type="InterPro" id="IPR053737">
    <property type="entry name" value="Type_II_TA_Toxin"/>
</dbReference>
<dbReference type="Proteomes" id="UP001139644">
    <property type="component" value="Unassembled WGS sequence"/>
</dbReference>
<dbReference type="SUPFAM" id="SSF140931">
    <property type="entry name" value="Fic-like"/>
    <property type="match status" value="1"/>
</dbReference>
<gene>
    <name evidence="2" type="ORF">KYX88_12020</name>
</gene>
<accession>A0A9X1GDP2</accession>
<dbReference type="GO" id="GO:0016301">
    <property type="term" value="F:kinase activity"/>
    <property type="evidence" value="ECO:0007669"/>
    <property type="project" value="InterPro"/>
</dbReference>
<dbReference type="InterPro" id="IPR036597">
    <property type="entry name" value="Fido-like_dom_sf"/>
</dbReference>